<evidence type="ECO:0000259" key="4">
    <source>
        <dbReference type="PROSITE" id="PS50011"/>
    </source>
</evidence>
<dbReference type="PROSITE" id="PS50011">
    <property type="entry name" value="PROTEIN_KINASE_DOM"/>
    <property type="match status" value="1"/>
</dbReference>
<accession>A0A0C9U6L8</accession>
<dbReference type="InterPro" id="IPR000719">
    <property type="entry name" value="Prot_kinase_dom"/>
</dbReference>
<dbReference type="Pfam" id="PF00617">
    <property type="entry name" value="RasGEF"/>
    <property type="match status" value="1"/>
</dbReference>
<dbReference type="GO" id="GO:0007264">
    <property type="term" value="P:small GTPase-mediated signal transduction"/>
    <property type="evidence" value="ECO:0007669"/>
    <property type="project" value="InterPro"/>
</dbReference>
<dbReference type="InterPro" id="IPR001895">
    <property type="entry name" value="RASGEF_cat_dom"/>
</dbReference>
<dbReference type="GO" id="GO:0004674">
    <property type="term" value="F:protein serine/threonine kinase activity"/>
    <property type="evidence" value="ECO:0007669"/>
    <property type="project" value="TreeGrafter"/>
</dbReference>
<dbReference type="Proteomes" id="UP000054279">
    <property type="component" value="Unassembled WGS sequence"/>
</dbReference>
<dbReference type="Gene3D" id="1.20.870.10">
    <property type="entry name" value="Son of sevenless (SoS) protein Chain: S domain 1"/>
    <property type="match status" value="1"/>
</dbReference>
<dbReference type="AlphaFoldDB" id="A0A0C9U6L8"/>
<evidence type="ECO:0000256" key="1">
    <source>
        <dbReference type="PROSITE-ProRule" id="PRU00168"/>
    </source>
</evidence>
<dbReference type="InterPro" id="IPR011009">
    <property type="entry name" value="Kinase-like_dom_sf"/>
</dbReference>
<dbReference type="PROSITE" id="PS00109">
    <property type="entry name" value="PROTEIN_KINASE_TYR"/>
    <property type="match status" value="1"/>
</dbReference>
<dbReference type="OrthoDB" id="122279at2759"/>
<dbReference type="PROSITE" id="PS50009">
    <property type="entry name" value="RASGEF_CAT"/>
    <property type="match status" value="1"/>
</dbReference>
<reference evidence="6 7" key="1">
    <citation type="submission" date="2014-06" db="EMBL/GenBank/DDBJ databases">
        <title>Evolutionary Origins and Diversification of the Mycorrhizal Mutualists.</title>
        <authorList>
            <consortium name="DOE Joint Genome Institute"/>
            <consortium name="Mycorrhizal Genomics Consortium"/>
            <person name="Kohler A."/>
            <person name="Kuo A."/>
            <person name="Nagy L.G."/>
            <person name="Floudas D."/>
            <person name="Copeland A."/>
            <person name="Barry K.W."/>
            <person name="Cichocki N."/>
            <person name="Veneault-Fourrey C."/>
            <person name="LaButti K."/>
            <person name="Lindquist E.A."/>
            <person name="Lipzen A."/>
            <person name="Lundell T."/>
            <person name="Morin E."/>
            <person name="Murat C."/>
            <person name="Riley R."/>
            <person name="Ohm R."/>
            <person name="Sun H."/>
            <person name="Tunlid A."/>
            <person name="Henrissat B."/>
            <person name="Grigoriev I.V."/>
            <person name="Hibbett D.S."/>
            <person name="Martin F."/>
        </authorList>
    </citation>
    <scope>NUCLEOTIDE SEQUENCE [LARGE SCALE GENOMIC DNA]</scope>
    <source>
        <strain evidence="6 7">SS14</strain>
    </source>
</reference>
<keyword evidence="1" id="KW-0344">Guanine-nucleotide releasing factor</keyword>
<dbReference type="InterPro" id="IPR023578">
    <property type="entry name" value="Ras_GEF_dom_sf"/>
</dbReference>
<feature type="domain" description="N-terminal Ras-GEF" evidence="5">
    <location>
        <begin position="94"/>
        <end position="222"/>
    </location>
</feature>
<organism evidence="6 7">
    <name type="scientific">Sphaerobolus stellatus (strain SS14)</name>
    <dbReference type="NCBI Taxonomy" id="990650"/>
    <lineage>
        <taxon>Eukaryota</taxon>
        <taxon>Fungi</taxon>
        <taxon>Dikarya</taxon>
        <taxon>Basidiomycota</taxon>
        <taxon>Agaricomycotina</taxon>
        <taxon>Agaricomycetes</taxon>
        <taxon>Phallomycetidae</taxon>
        <taxon>Geastrales</taxon>
        <taxon>Sphaerobolaceae</taxon>
        <taxon>Sphaerobolus</taxon>
    </lineage>
</organism>
<feature type="compositionally biased region" description="Basic and acidic residues" evidence="2">
    <location>
        <begin position="546"/>
        <end position="556"/>
    </location>
</feature>
<sequence>MNIEYQATAGASSSSSARSSNTASTLFSPPPQLPDIQIGGGLWNDDIFVIRSLYYPETETIPPSTLPVEATVNEDHDWEADQTLTYLPSITVNPDGSIKGGRVEDLVRKLFITTTTSSNIHLEEAYEETVLICYPLFISTEQLLEYTLGYFHRASQYSPRRRATIRTGIIRFLGLWLHPKYTRIKRGPLREKIRVFVDGLQEERIYSDVAIKRLSPLLSDTSPTPEPITGPLAADARSESYLPSNITPCILASILTNIAIQLYWNIREVDYLDWIAGETVESISKFLDTQQRLSLWAQQAILRPHDRIERTDNVKYFIQTIEACRKLNNFSTTWALWNGVAESCITSLKRTYGSLDKSDKRTLDSMTILFSHEKNFKSYREAWCNGGRGNDYVPWLYVHFRDLKNYGSKVHKEQTMNFQGCNRLLLYLRAMRDESIPETRLSSSDQQAVFLVKDQLKRLKVNTKLRDWIGKRSDHLREIEQMDFDDLLEEKYRTGLLIRPPVGYVSVSASKAPRPSEEKRVPVKTRSRKDKLNKQPNNLFPPDSPRCLDDRLEGRSSHPRAAGGYSDVYHAMLGDQEVAIKVIRLFSASGENIRDEKLLERLCREYTTWTGISHPIILPCLGYCFEPSWRPNIPSLVSPWMANGTLDKYAQTQPGIVRLRALVKVADGLAYLHDDLEPIVHGDIRGGNILVDCKGQPRLGDFGLSKVLVEEGVTTTTGLGGTVRWMSPELLENAPRNKASDIWAFAMTILEILSGKHPYADVSDPHVLTKIRDCELPPKPLIERPSMRAVAEQLELILAKMENPLR</sequence>
<dbReference type="SMART" id="SM00147">
    <property type="entry name" value="RasGEF"/>
    <property type="match status" value="1"/>
</dbReference>
<protein>
    <submittedName>
        <fullName evidence="6">Uncharacterized protein</fullName>
    </submittedName>
</protein>
<dbReference type="InterPro" id="IPR001245">
    <property type="entry name" value="Ser-Thr/Tyr_kinase_cat_dom"/>
</dbReference>
<evidence type="ECO:0000259" key="3">
    <source>
        <dbReference type="PROSITE" id="PS50009"/>
    </source>
</evidence>
<dbReference type="InterPro" id="IPR008266">
    <property type="entry name" value="Tyr_kinase_AS"/>
</dbReference>
<dbReference type="SUPFAM" id="SSF56112">
    <property type="entry name" value="Protein kinase-like (PK-like)"/>
    <property type="match status" value="1"/>
</dbReference>
<dbReference type="GO" id="GO:0005524">
    <property type="term" value="F:ATP binding"/>
    <property type="evidence" value="ECO:0007669"/>
    <property type="project" value="InterPro"/>
</dbReference>
<dbReference type="HOGENOM" id="CLU_018883_0_0_1"/>
<dbReference type="Gene3D" id="1.10.840.10">
    <property type="entry name" value="Ras guanine-nucleotide exchange factors catalytic domain"/>
    <property type="match status" value="1"/>
</dbReference>
<feature type="domain" description="Protein kinase" evidence="4">
    <location>
        <begin position="554"/>
        <end position="806"/>
    </location>
</feature>
<feature type="region of interest" description="Disordered" evidence="2">
    <location>
        <begin position="507"/>
        <end position="559"/>
    </location>
</feature>
<dbReference type="GO" id="GO:0005085">
    <property type="term" value="F:guanyl-nucleotide exchange factor activity"/>
    <property type="evidence" value="ECO:0007669"/>
    <property type="project" value="UniProtKB-KW"/>
</dbReference>
<dbReference type="Pfam" id="PF07714">
    <property type="entry name" value="PK_Tyr_Ser-Thr"/>
    <property type="match status" value="1"/>
</dbReference>
<feature type="compositionally biased region" description="Basic residues" evidence="2">
    <location>
        <begin position="522"/>
        <end position="531"/>
    </location>
</feature>
<dbReference type="EMBL" id="KN837273">
    <property type="protein sequence ID" value="KIJ29899.1"/>
    <property type="molecule type" value="Genomic_DNA"/>
</dbReference>
<feature type="compositionally biased region" description="Low complexity" evidence="2">
    <location>
        <begin position="7"/>
        <end position="25"/>
    </location>
</feature>
<dbReference type="SUPFAM" id="SSF48366">
    <property type="entry name" value="Ras GEF"/>
    <property type="match status" value="1"/>
</dbReference>
<dbReference type="InterPro" id="IPR036964">
    <property type="entry name" value="RASGEF_cat_dom_sf"/>
</dbReference>
<feature type="region of interest" description="Disordered" evidence="2">
    <location>
        <begin position="1"/>
        <end position="32"/>
    </location>
</feature>
<evidence type="ECO:0000256" key="2">
    <source>
        <dbReference type="SAM" id="MobiDB-lite"/>
    </source>
</evidence>
<evidence type="ECO:0000313" key="6">
    <source>
        <dbReference type="EMBL" id="KIJ29899.1"/>
    </source>
</evidence>
<feature type="domain" description="Ras-GEF" evidence="3">
    <location>
        <begin position="247"/>
        <end position="468"/>
    </location>
</feature>
<name>A0A0C9U6L8_SPHS4</name>
<gene>
    <name evidence="6" type="ORF">M422DRAFT_268682</name>
</gene>
<keyword evidence="7" id="KW-1185">Reference proteome</keyword>
<dbReference type="InterPro" id="IPR051681">
    <property type="entry name" value="Ser/Thr_Kinases-Pseudokinases"/>
</dbReference>
<evidence type="ECO:0000313" key="7">
    <source>
        <dbReference type="Proteomes" id="UP000054279"/>
    </source>
</evidence>
<evidence type="ECO:0000259" key="5">
    <source>
        <dbReference type="PROSITE" id="PS50212"/>
    </source>
</evidence>
<dbReference type="InterPro" id="IPR000651">
    <property type="entry name" value="Ras-like_Gua-exchang_fac_N"/>
</dbReference>
<dbReference type="Gene3D" id="1.10.510.10">
    <property type="entry name" value="Transferase(Phosphotransferase) domain 1"/>
    <property type="match status" value="1"/>
</dbReference>
<dbReference type="PANTHER" id="PTHR44329">
    <property type="entry name" value="SERINE/THREONINE-PROTEIN KINASE TNNI3K-RELATED"/>
    <property type="match status" value="1"/>
</dbReference>
<dbReference type="PROSITE" id="PS50212">
    <property type="entry name" value="RASGEF_NTER"/>
    <property type="match status" value="1"/>
</dbReference>
<proteinExistence type="predicted"/>